<comment type="caution">
    <text evidence="1">The sequence shown here is derived from an EMBL/GenBank/DDBJ whole genome shotgun (WGS) entry which is preliminary data.</text>
</comment>
<protein>
    <submittedName>
        <fullName evidence="1">Uncharacterized protein</fullName>
    </submittedName>
</protein>
<accession>A0A9X4C731</accession>
<reference evidence="1 2" key="1">
    <citation type="submission" date="2022-05" db="EMBL/GenBank/DDBJ databases">
        <title>Novel Pseudomonas spp. Isolated from a Rainbow Trout Aquaculture Facility.</title>
        <authorList>
            <person name="Testerman T."/>
            <person name="Graf J."/>
        </authorList>
    </citation>
    <scope>NUCLEOTIDE SEQUENCE [LARGE SCALE GENOMIC DNA]</scope>
    <source>
        <strain evidence="1 2">ID1042</strain>
    </source>
</reference>
<gene>
    <name evidence="1" type="ORF">M5G27_27135</name>
</gene>
<dbReference type="Proteomes" id="UP001148185">
    <property type="component" value="Unassembled WGS sequence"/>
</dbReference>
<evidence type="ECO:0000313" key="2">
    <source>
        <dbReference type="Proteomes" id="UP001148185"/>
    </source>
</evidence>
<organism evidence="1 2">
    <name type="scientific">Pseudomonas shahriarae</name>
    <dbReference type="NCBI Taxonomy" id="2745512"/>
    <lineage>
        <taxon>Bacteria</taxon>
        <taxon>Pseudomonadati</taxon>
        <taxon>Pseudomonadota</taxon>
        <taxon>Gammaproteobacteria</taxon>
        <taxon>Pseudomonadales</taxon>
        <taxon>Pseudomonadaceae</taxon>
        <taxon>Pseudomonas</taxon>
    </lineage>
</organism>
<evidence type="ECO:0000313" key="1">
    <source>
        <dbReference type="EMBL" id="MDD1011151.1"/>
    </source>
</evidence>
<dbReference type="RefSeq" id="WP_050682289.1">
    <property type="nucleotide sequence ID" value="NZ_JAMDHA010000037.1"/>
</dbReference>
<name>A0A9X4C731_9PSED</name>
<keyword evidence="2" id="KW-1185">Reference proteome</keyword>
<proteinExistence type="predicted"/>
<sequence length="107" mass="12033">MKFPFADGGHADNLSVFREECKIRFYTLSNIALSKYALLADLRLVSCNAYTNWNPLQINKIGISMFSVRELFQQQLGANRFSAFIDYICCLPLDAPKATVFDSPAVS</sequence>
<dbReference type="EMBL" id="JAMDHA010000037">
    <property type="protein sequence ID" value="MDD1011151.1"/>
    <property type="molecule type" value="Genomic_DNA"/>
</dbReference>
<dbReference type="AlphaFoldDB" id="A0A9X4C731"/>